<sequence>MINVDNIDVAKNCSDSSVYEKGIELYNQGKIINFMVYGNGMMMEAIVQDDQRYNVRIGEVDGRLRVYCTCSGFKRNKGLCQHLVATLFYYKNYNNTEGKITRQLFEVFQETDDSIAKIPVNLEVTLEVGDEFTDDCYVGMSLRIGEDRLYVVRNIKKLLSSIKEGETLNFGKNFTFDPEYHCFKEEDVPIIDFLNEVYEIDDISRPAYLSYYFGNRCGLFAEKYFLFTPSLLGRFLRLFEGRTFKVSLDGKIYDSRFFNADIPVDFKLDKDNEDMVLDISDLNKIYPLTADGRYLFFDGNIYGISKEQSEILAPFYNTIVQSGVDKIRFKEWDKQKFATIILPRIEAVGTVSIDEKIKPFFYKEPLQTRIYFDKEGDMITADINFVYGDYVINPFNPKSNIIDGKNILIRDLKGEGRIIRIFERAEFNLKDGRIYLSGDDQIYNFISNTLPEMQKYAEIYYSEEFKNIKVYNSRYYTGGIRLNEGTDLLEFSFSIEGVDKNLLSDIFKSLKLKKRYYRLPDGGFIPLDSPELQSVYDMINSLDIDEEQLKKDVIKLPKYRALYLDEKLKDSGISVERNLPFKQLVQNIKEPQDMDYEVPKELQGVLRKYQITGYRWLKTLAHYGFGGILADDMGLGKTIQTIAFILSERENRAEPVLVICPTSLVYNWESEIKRFAPSLKTFIISGSKDERENQIEKISEADVVITSYPLIRRDIDSYKNIEFSYCIIDEAQHIKNPNSQNAKAVKEIKARGHFALTGTPIENSLTELWSIFDFVMPGYLSSHRKFVEKYERPIVKNQDKNALEDLSKHIKPFILRRVKKDVLKELPQKIETSLKAELTREQKLIYMAYLEKIKGEIESEIKEKGFEKSQIKIISGITRLRQICCHPSLFIQNYEGESGKMELLMELLQELKEGGHRTLLFSQFTSALRLIQERLDKEGISHLYLDGETKPEDRGPLIRAFNSGQGDVFLISLKAGGTGLNLTSADTVIHFDPWWNPAVEDQATDRAHRIGQKNTVQVFKLITIGTIEEKILELQNKKKEIIRSVINPGETFLTGLSQEEIMYLFEA</sequence>
<dbReference type="Pfam" id="PF08455">
    <property type="entry name" value="SNF2_assoc"/>
    <property type="match status" value="1"/>
</dbReference>
<dbReference type="STRING" id="1121256.SAMN02746089_02011"/>
<dbReference type="Proteomes" id="UP000184088">
    <property type="component" value="Unassembled WGS sequence"/>
</dbReference>
<dbReference type="InterPro" id="IPR027417">
    <property type="entry name" value="P-loop_NTPase"/>
</dbReference>
<keyword evidence="7" id="KW-1185">Reference proteome</keyword>
<dbReference type="Pfam" id="PF00271">
    <property type="entry name" value="Helicase_C"/>
    <property type="match status" value="1"/>
</dbReference>
<evidence type="ECO:0000256" key="1">
    <source>
        <dbReference type="ARBA" id="ARBA00022801"/>
    </source>
</evidence>
<dbReference type="PANTHER" id="PTHR10799">
    <property type="entry name" value="SNF2/RAD54 HELICASE FAMILY"/>
    <property type="match status" value="1"/>
</dbReference>
<dbReference type="PROSITE" id="PS51194">
    <property type="entry name" value="HELICASE_CTER"/>
    <property type="match status" value="1"/>
</dbReference>
<keyword evidence="6" id="KW-0347">Helicase</keyword>
<name>A0A1M5C283_9THEO</name>
<dbReference type="OrthoDB" id="9814088at2"/>
<evidence type="ECO:0000313" key="6">
    <source>
        <dbReference type="EMBL" id="SHF48775.1"/>
    </source>
</evidence>
<evidence type="ECO:0000313" key="7">
    <source>
        <dbReference type="Proteomes" id="UP000184088"/>
    </source>
</evidence>
<organism evidence="6 7">
    <name type="scientific">Caldanaerobius fijiensis DSM 17918</name>
    <dbReference type="NCBI Taxonomy" id="1121256"/>
    <lineage>
        <taxon>Bacteria</taxon>
        <taxon>Bacillati</taxon>
        <taxon>Bacillota</taxon>
        <taxon>Clostridia</taxon>
        <taxon>Thermoanaerobacterales</taxon>
        <taxon>Thermoanaerobacteraceae</taxon>
        <taxon>Caldanaerobius</taxon>
    </lineage>
</organism>
<dbReference type="RefSeq" id="WP_073344821.1">
    <property type="nucleotide sequence ID" value="NZ_FQVH01000025.1"/>
</dbReference>
<keyword evidence="1" id="KW-0378">Hydrolase</keyword>
<gene>
    <name evidence="6" type="ORF">SAMN02746089_02011</name>
</gene>
<dbReference type="InterPro" id="IPR013663">
    <property type="entry name" value="Helicase_SWF/SNF/SWI_bac"/>
</dbReference>
<dbReference type="EMBL" id="FQVH01000025">
    <property type="protein sequence ID" value="SHF48775.1"/>
    <property type="molecule type" value="Genomic_DNA"/>
</dbReference>
<dbReference type="Gene3D" id="3.40.50.300">
    <property type="entry name" value="P-loop containing nucleotide triphosphate hydrolases"/>
    <property type="match status" value="1"/>
</dbReference>
<dbReference type="GO" id="GO:0004386">
    <property type="term" value="F:helicase activity"/>
    <property type="evidence" value="ECO:0007669"/>
    <property type="project" value="UniProtKB-KW"/>
</dbReference>
<dbReference type="CDD" id="cd18793">
    <property type="entry name" value="SF2_C_SNF"/>
    <property type="match status" value="1"/>
</dbReference>
<proteinExistence type="predicted"/>
<dbReference type="FunFam" id="3.40.50.300:FF:000533">
    <property type="entry name" value="Helicase, Snf2 family"/>
    <property type="match status" value="1"/>
</dbReference>
<accession>A0A1M5C283</accession>
<dbReference type="Pfam" id="PF00176">
    <property type="entry name" value="SNF2-rel_dom"/>
    <property type="match status" value="1"/>
</dbReference>
<keyword evidence="6" id="KW-0067">ATP-binding</keyword>
<evidence type="ECO:0000259" key="4">
    <source>
        <dbReference type="PROSITE" id="PS51192"/>
    </source>
</evidence>
<dbReference type="Gene3D" id="3.40.50.10810">
    <property type="entry name" value="Tandem AAA-ATPase domain"/>
    <property type="match status" value="1"/>
</dbReference>
<evidence type="ECO:0000259" key="3">
    <source>
        <dbReference type="PROSITE" id="PS50966"/>
    </source>
</evidence>
<feature type="domain" description="Helicase C-terminal" evidence="5">
    <location>
        <begin position="903"/>
        <end position="1057"/>
    </location>
</feature>
<dbReference type="GO" id="GO:0005524">
    <property type="term" value="F:ATP binding"/>
    <property type="evidence" value="ECO:0007669"/>
    <property type="project" value="InterPro"/>
</dbReference>
<protein>
    <submittedName>
        <fullName evidence="6">Superfamily II DNA or RNA helicase, SNF2 family</fullName>
    </submittedName>
</protein>
<dbReference type="InterPro" id="IPR038718">
    <property type="entry name" value="SNF2-like_sf"/>
</dbReference>
<dbReference type="GO" id="GO:0016787">
    <property type="term" value="F:hydrolase activity"/>
    <property type="evidence" value="ECO:0007669"/>
    <property type="project" value="UniProtKB-KW"/>
</dbReference>
<dbReference type="GO" id="GO:0008270">
    <property type="term" value="F:zinc ion binding"/>
    <property type="evidence" value="ECO:0007669"/>
    <property type="project" value="UniProtKB-KW"/>
</dbReference>
<dbReference type="InterPro" id="IPR014001">
    <property type="entry name" value="Helicase_ATP-bd"/>
</dbReference>
<evidence type="ECO:0000259" key="5">
    <source>
        <dbReference type="PROSITE" id="PS51194"/>
    </source>
</evidence>
<feature type="domain" description="Helicase ATP-binding" evidence="4">
    <location>
        <begin position="618"/>
        <end position="778"/>
    </location>
</feature>
<dbReference type="SMART" id="SM00490">
    <property type="entry name" value="HELICc"/>
    <property type="match status" value="1"/>
</dbReference>
<keyword evidence="2" id="KW-0479">Metal-binding</keyword>
<dbReference type="CDD" id="cd18012">
    <property type="entry name" value="DEXQc_arch_SWI2_SNF2"/>
    <property type="match status" value="1"/>
</dbReference>
<dbReference type="FunFam" id="3.40.50.10810:FF:000054">
    <property type="entry name" value="Helicase, Snf2 family"/>
    <property type="match status" value="1"/>
</dbReference>
<dbReference type="InterPro" id="IPR000330">
    <property type="entry name" value="SNF2_N"/>
</dbReference>
<dbReference type="SUPFAM" id="SSF52540">
    <property type="entry name" value="P-loop containing nucleoside triphosphate hydrolases"/>
    <property type="match status" value="2"/>
</dbReference>
<dbReference type="Pfam" id="PF04434">
    <property type="entry name" value="SWIM"/>
    <property type="match status" value="1"/>
</dbReference>
<reference evidence="6 7" key="1">
    <citation type="submission" date="2016-11" db="EMBL/GenBank/DDBJ databases">
        <authorList>
            <person name="Jaros S."/>
            <person name="Januszkiewicz K."/>
            <person name="Wedrychowicz H."/>
        </authorList>
    </citation>
    <scope>NUCLEOTIDE SEQUENCE [LARGE SCALE GENOMIC DNA]</scope>
    <source>
        <strain evidence="6 7">DSM 17918</strain>
    </source>
</reference>
<dbReference type="PROSITE" id="PS50966">
    <property type="entry name" value="ZF_SWIM"/>
    <property type="match status" value="1"/>
</dbReference>
<keyword evidence="6" id="KW-0547">Nucleotide-binding</keyword>
<dbReference type="InterPro" id="IPR001650">
    <property type="entry name" value="Helicase_C-like"/>
</dbReference>
<dbReference type="PROSITE" id="PS51192">
    <property type="entry name" value="HELICASE_ATP_BIND_1"/>
    <property type="match status" value="1"/>
</dbReference>
<dbReference type="InterPro" id="IPR007527">
    <property type="entry name" value="Znf_SWIM"/>
</dbReference>
<feature type="domain" description="SWIM-type" evidence="3">
    <location>
        <begin position="53"/>
        <end position="91"/>
    </location>
</feature>
<evidence type="ECO:0000256" key="2">
    <source>
        <dbReference type="PROSITE-ProRule" id="PRU00325"/>
    </source>
</evidence>
<dbReference type="InterPro" id="IPR049730">
    <property type="entry name" value="SNF2/RAD54-like_C"/>
</dbReference>
<keyword evidence="2" id="KW-0862">Zinc</keyword>
<keyword evidence="2" id="KW-0863">Zinc-finger</keyword>
<dbReference type="SMART" id="SM00487">
    <property type="entry name" value="DEXDc"/>
    <property type="match status" value="1"/>
</dbReference>
<dbReference type="AlphaFoldDB" id="A0A1M5C283"/>